<sequence length="288" mass="32453">MEQEPVEDVPHCHHHHHHLQYHTHHHHHGPSHEVPRSMGEHNKAHYKYEPFLICFSQRLTYVSNAPPALFRWPWIIELCNQISKELRANIDWIGIKPPSSRPTKLLDYACGDGVASRALAPFMSTVRGMDIASGMVEQYNKMALKAGYTSTKMRAIQADLIDPELTPSPEIDTPGFFDFDVVVMCMALHHIEDPDNMILQLSKRLRPGGILLIIDWVVSSAGSSAQTENRTLGAISRMGFQESEVKSSYDTAGLEDWAWKLTSAPSQVPREIGGEQQLFLARGRKPCS</sequence>
<organism evidence="2 3">
    <name type="scientific">Gibberella fujikuroi (strain CBS 195.34 / IMI 58289 / NRRL A-6831)</name>
    <name type="common">Bakanae and foot rot disease fungus</name>
    <name type="synonym">Fusarium fujikuroi</name>
    <dbReference type="NCBI Taxonomy" id="1279085"/>
    <lineage>
        <taxon>Eukaryota</taxon>
        <taxon>Fungi</taxon>
        <taxon>Dikarya</taxon>
        <taxon>Ascomycota</taxon>
        <taxon>Pezizomycotina</taxon>
        <taxon>Sordariomycetes</taxon>
        <taxon>Hypocreomycetidae</taxon>
        <taxon>Hypocreales</taxon>
        <taxon>Nectriaceae</taxon>
        <taxon>Fusarium</taxon>
        <taxon>Fusarium fujikuroi species complex</taxon>
    </lineage>
</organism>
<reference evidence="3" key="1">
    <citation type="journal article" date="2013" name="PLoS Pathog.">
        <title>Deciphering the cryptic genome: genome-wide analyses of the rice pathogen Fusarium fujikuroi reveal complex regulation of secondary metabolism and novel metabolites.</title>
        <authorList>
            <person name="Wiemann P."/>
            <person name="Sieber C.M."/>
            <person name="von Bargen K.W."/>
            <person name="Studt L."/>
            <person name="Niehaus E.M."/>
            <person name="Espino J.J."/>
            <person name="Huss K."/>
            <person name="Michielse C.B."/>
            <person name="Albermann S."/>
            <person name="Wagner D."/>
            <person name="Bergner S.V."/>
            <person name="Connolly L.R."/>
            <person name="Fischer A."/>
            <person name="Reuter G."/>
            <person name="Kleigrewe K."/>
            <person name="Bald T."/>
            <person name="Wingfield B.D."/>
            <person name="Ophir R."/>
            <person name="Freeman S."/>
            <person name="Hippler M."/>
            <person name="Smith K.M."/>
            <person name="Brown D.W."/>
            <person name="Proctor R.H."/>
            <person name="Munsterkotter M."/>
            <person name="Freitag M."/>
            <person name="Humpf H.U."/>
            <person name="Guldener U."/>
            <person name="Tudzynski B."/>
        </authorList>
    </citation>
    <scope>NUCLEOTIDE SEQUENCE [LARGE SCALE GENOMIC DNA]</scope>
    <source>
        <strain evidence="3">CBS 195.34 / IMI 58289 / NRRL A-6831</strain>
    </source>
</reference>
<dbReference type="AlphaFoldDB" id="S0E4B8"/>
<evidence type="ECO:0000313" key="2">
    <source>
        <dbReference type="EMBL" id="CCT67553.1"/>
    </source>
</evidence>
<dbReference type="Gene3D" id="3.40.50.150">
    <property type="entry name" value="Vaccinia Virus protein VP39"/>
    <property type="match status" value="1"/>
</dbReference>
<dbReference type="STRING" id="1279085.S0E4B8"/>
<evidence type="ECO:0000313" key="3">
    <source>
        <dbReference type="Proteomes" id="UP000016800"/>
    </source>
</evidence>
<protein>
    <recommendedName>
        <fullName evidence="1">Methyltransferase type 12 domain-containing protein</fullName>
    </recommendedName>
</protein>
<keyword evidence="3" id="KW-1185">Reference proteome</keyword>
<accession>S0E4B8</accession>
<dbReference type="PANTHER" id="PTHR43861">
    <property type="entry name" value="TRANS-ACONITATE 2-METHYLTRANSFERASE-RELATED"/>
    <property type="match status" value="1"/>
</dbReference>
<dbReference type="GeneID" id="35406586"/>
<dbReference type="InterPro" id="IPR029063">
    <property type="entry name" value="SAM-dependent_MTases_sf"/>
</dbReference>
<name>S0E4B8_GIBF5</name>
<feature type="domain" description="Methyltransferase type 12" evidence="1">
    <location>
        <begin position="106"/>
        <end position="211"/>
    </location>
</feature>
<dbReference type="Proteomes" id="UP000016800">
    <property type="component" value="Chromosome IV"/>
</dbReference>
<dbReference type="EMBL" id="HF679026">
    <property type="protein sequence ID" value="CCT67553.1"/>
    <property type="molecule type" value="Genomic_DNA"/>
</dbReference>
<dbReference type="Pfam" id="PF08242">
    <property type="entry name" value="Methyltransf_12"/>
    <property type="match status" value="1"/>
</dbReference>
<dbReference type="VEuPathDB" id="FungiDB:FFUJ_13132"/>
<evidence type="ECO:0000259" key="1">
    <source>
        <dbReference type="Pfam" id="PF08242"/>
    </source>
</evidence>
<dbReference type="CDD" id="cd02440">
    <property type="entry name" value="AdoMet_MTases"/>
    <property type="match status" value="1"/>
</dbReference>
<dbReference type="SUPFAM" id="SSF53335">
    <property type="entry name" value="S-adenosyl-L-methionine-dependent methyltransferases"/>
    <property type="match status" value="1"/>
</dbReference>
<dbReference type="HOGENOM" id="CLU_037990_1_0_1"/>
<proteinExistence type="predicted"/>
<dbReference type="RefSeq" id="XP_023429634.1">
    <property type="nucleotide sequence ID" value="XM_023575779.1"/>
</dbReference>
<gene>
    <name evidence="2" type="ORF">FFUJ_13132</name>
</gene>
<dbReference type="InterPro" id="IPR013217">
    <property type="entry name" value="Methyltransf_12"/>
</dbReference>